<evidence type="ECO:0000313" key="1">
    <source>
        <dbReference type="EMBL" id="QWV94839.1"/>
    </source>
</evidence>
<dbReference type="Proteomes" id="UP000683557">
    <property type="component" value="Chromosome"/>
</dbReference>
<dbReference type="EMBL" id="CP076723">
    <property type="protein sequence ID" value="QWV94839.1"/>
    <property type="molecule type" value="Genomic_DNA"/>
</dbReference>
<evidence type="ECO:0000313" key="2">
    <source>
        <dbReference type="Proteomes" id="UP000683557"/>
    </source>
</evidence>
<keyword evidence="2" id="KW-1185">Reference proteome</keyword>
<sequence length="97" mass="10627">MQWHHLLLNTGDISAGRVTAIRDDFTALFRSAGGPRTMALFRKDAHEGGVDLYFTPECSVHARRLIEECGATPCAPPALAGLELLVGHNEITYYLTT</sequence>
<organism evidence="1 2">
    <name type="scientific">Geomonas oryzisoli</name>
    <dbReference type="NCBI Taxonomy" id="2847992"/>
    <lineage>
        <taxon>Bacteria</taxon>
        <taxon>Pseudomonadati</taxon>
        <taxon>Thermodesulfobacteriota</taxon>
        <taxon>Desulfuromonadia</taxon>
        <taxon>Geobacterales</taxon>
        <taxon>Geobacteraceae</taxon>
        <taxon>Geomonas</taxon>
    </lineage>
</organism>
<proteinExistence type="predicted"/>
<name>A0ABX8JDW4_9BACT</name>
<reference evidence="1 2" key="1">
    <citation type="submission" date="2021-06" db="EMBL/GenBank/DDBJ databases">
        <title>Gemonas diversity in paddy soil.</title>
        <authorList>
            <person name="Liu G."/>
        </authorList>
    </citation>
    <scope>NUCLEOTIDE SEQUENCE [LARGE SCALE GENOMIC DNA]</scope>
    <source>
        <strain evidence="1 2">RG10</strain>
    </source>
</reference>
<accession>A0ABX8JDW4</accession>
<gene>
    <name evidence="1" type="ORF">KP004_06580</name>
</gene>
<protein>
    <submittedName>
        <fullName evidence="1">Uncharacterized protein</fullName>
    </submittedName>
</protein>
<dbReference type="RefSeq" id="WP_216801557.1">
    <property type="nucleotide sequence ID" value="NZ_CP076723.1"/>
</dbReference>